<evidence type="ECO:0000256" key="1">
    <source>
        <dbReference type="ARBA" id="ARBA00008226"/>
    </source>
</evidence>
<evidence type="ECO:0000256" key="5">
    <source>
        <dbReference type="ARBA" id="ARBA00022840"/>
    </source>
</evidence>
<dbReference type="AlphaFoldDB" id="A0A9Q0KEQ1"/>
<evidence type="ECO:0000313" key="11">
    <source>
        <dbReference type="EMBL" id="KAJ4969218.1"/>
    </source>
</evidence>
<dbReference type="Pfam" id="PF00152">
    <property type="entry name" value="tRNA-synt_2"/>
    <property type="match status" value="1"/>
</dbReference>
<dbReference type="GO" id="GO:0005739">
    <property type="term" value="C:mitochondrion"/>
    <property type="evidence" value="ECO:0007669"/>
    <property type="project" value="TreeGrafter"/>
</dbReference>
<dbReference type="GO" id="GO:0005524">
    <property type="term" value="F:ATP binding"/>
    <property type="evidence" value="ECO:0007669"/>
    <property type="project" value="UniProtKB-KW"/>
</dbReference>
<protein>
    <recommendedName>
        <fullName evidence="2">asparagine--tRNA ligase</fullName>
        <ecNumber evidence="2">6.1.1.22</ecNumber>
    </recommendedName>
</protein>
<evidence type="ECO:0000259" key="10">
    <source>
        <dbReference type="Pfam" id="PF00152"/>
    </source>
</evidence>
<dbReference type="Gene3D" id="3.30.930.10">
    <property type="entry name" value="Bira Bifunctional Protein, Domain 2"/>
    <property type="match status" value="1"/>
</dbReference>
<name>A0A9Q0KEQ1_9MAGN</name>
<keyword evidence="4" id="KW-0547">Nucleotide-binding</keyword>
<comment type="caution">
    <text evidence="11">The sequence shown here is derived from an EMBL/GenBank/DDBJ whole genome shotgun (WGS) entry which is preliminary data.</text>
</comment>
<sequence>MESEEGAKMVENRVTLTPSKYSKRVLLKSILVNNDGGREFLGQRVIIGGWVKSSKEKMKDLPSPPPEAAPKKDEEPRDASCVEILQTRIPFFRTIIKVLTGHYYPQEKAATTWFATPTLPSIAYLQVNDGSCVPNLQVVVESYLAPLNQLTPTGTSILVEGVLKQSSVQGKHVVELEVENILHIGIVDHVRYPLAMKKIPVDVLRGFSHFRPRTITVASVTRIRNALTHATHTFFQNNGFLHVHVPIITTTDAKGFSEMFQVTSLSGKADKKDPKMTDDIGAVNLEVIRAAIKEKSNKVEELKRSDSNKEALLAARQDLKKANDLALQLEGQEKSKPGTSLKVAEVDFSKDFFGRQAYLTVSGQLHLESYACALGNVYTIEPIFQAEKTQNIKHLAESWVVELEMAFADLEDVMNCAEDYLKFLCQWVLEHSSDDMEFVYKRIDITSIERLQLLVANSFEKISYSEAVELLKKVTDKTFKAKVEWGVPLTEEHESYLAEEIYKRPVIIYNFPKEIKPFHMRLNDDGRTVAAIDVVLPKTGTLIRGGQREERFDMLSKRMNELSLPKEQYEWYLDLRRHGTIKHSGFTLEFDRVVLWASGLFDIRDVVPFPRSWGNINF</sequence>
<feature type="compositionally biased region" description="Basic and acidic residues" evidence="9">
    <location>
        <begin position="69"/>
        <end position="78"/>
    </location>
</feature>
<dbReference type="Proteomes" id="UP001141806">
    <property type="component" value="Unassembled WGS sequence"/>
</dbReference>
<keyword evidence="6" id="KW-0648">Protein biosynthesis</keyword>
<accession>A0A9Q0KEQ1</accession>
<dbReference type="InterPro" id="IPR004522">
    <property type="entry name" value="Asn-tRNA-ligase"/>
</dbReference>
<evidence type="ECO:0000256" key="8">
    <source>
        <dbReference type="SAM" id="Coils"/>
    </source>
</evidence>
<proteinExistence type="inferred from homology"/>
<dbReference type="GO" id="GO:0004816">
    <property type="term" value="F:asparagine-tRNA ligase activity"/>
    <property type="evidence" value="ECO:0007669"/>
    <property type="project" value="UniProtKB-EC"/>
</dbReference>
<dbReference type="PANTHER" id="PTHR22594">
    <property type="entry name" value="ASPARTYL/LYSYL-TRNA SYNTHETASE"/>
    <property type="match status" value="1"/>
</dbReference>
<evidence type="ECO:0000256" key="3">
    <source>
        <dbReference type="ARBA" id="ARBA00022598"/>
    </source>
</evidence>
<feature type="region of interest" description="Disordered" evidence="9">
    <location>
        <begin position="56"/>
        <end position="78"/>
    </location>
</feature>
<gene>
    <name evidence="11" type="ORF">NE237_015919</name>
</gene>
<evidence type="ECO:0000256" key="9">
    <source>
        <dbReference type="SAM" id="MobiDB-lite"/>
    </source>
</evidence>
<keyword evidence="5" id="KW-0067">ATP-binding</keyword>
<organism evidence="11 12">
    <name type="scientific">Protea cynaroides</name>
    <dbReference type="NCBI Taxonomy" id="273540"/>
    <lineage>
        <taxon>Eukaryota</taxon>
        <taxon>Viridiplantae</taxon>
        <taxon>Streptophyta</taxon>
        <taxon>Embryophyta</taxon>
        <taxon>Tracheophyta</taxon>
        <taxon>Spermatophyta</taxon>
        <taxon>Magnoliopsida</taxon>
        <taxon>Proteales</taxon>
        <taxon>Proteaceae</taxon>
        <taxon>Protea</taxon>
    </lineage>
</organism>
<dbReference type="InterPro" id="IPR045864">
    <property type="entry name" value="aa-tRNA-synth_II/BPL/LPL"/>
</dbReference>
<dbReference type="GO" id="GO:0006421">
    <property type="term" value="P:asparaginyl-tRNA aminoacylation"/>
    <property type="evidence" value="ECO:0007669"/>
    <property type="project" value="InterPro"/>
</dbReference>
<keyword evidence="12" id="KW-1185">Reference proteome</keyword>
<keyword evidence="3" id="KW-0436">Ligase</keyword>
<evidence type="ECO:0000256" key="4">
    <source>
        <dbReference type="ARBA" id="ARBA00022741"/>
    </source>
</evidence>
<dbReference type="EMBL" id="JAMYWD010000006">
    <property type="protein sequence ID" value="KAJ4969218.1"/>
    <property type="molecule type" value="Genomic_DNA"/>
</dbReference>
<dbReference type="PANTHER" id="PTHR22594:SF36">
    <property type="entry name" value="ASPARAGINE--TRNA LIGASE, CYTOPLASMIC 2"/>
    <property type="match status" value="1"/>
</dbReference>
<dbReference type="NCBIfam" id="TIGR00457">
    <property type="entry name" value="asnS"/>
    <property type="match status" value="1"/>
</dbReference>
<dbReference type="SUPFAM" id="SSF55681">
    <property type="entry name" value="Class II aaRS and biotin synthetases"/>
    <property type="match status" value="1"/>
</dbReference>
<dbReference type="NCBIfam" id="NF003037">
    <property type="entry name" value="PRK03932.1"/>
    <property type="match status" value="1"/>
</dbReference>
<dbReference type="InterPro" id="IPR004364">
    <property type="entry name" value="Aa-tRNA-synt_II"/>
</dbReference>
<reference evidence="11" key="1">
    <citation type="journal article" date="2023" name="Plant J.">
        <title>The genome of the king protea, Protea cynaroides.</title>
        <authorList>
            <person name="Chang J."/>
            <person name="Duong T.A."/>
            <person name="Schoeman C."/>
            <person name="Ma X."/>
            <person name="Roodt D."/>
            <person name="Barker N."/>
            <person name="Li Z."/>
            <person name="Van de Peer Y."/>
            <person name="Mizrachi E."/>
        </authorList>
    </citation>
    <scope>NUCLEOTIDE SEQUENCE</scope>
    <source>
        <tissue evidence="11">Young leaves</tissue>
    </source>
</reference>
<feature type="coiled-coil region" evidence="8">
    <location>
        <begin position="285"/>
        <end position="332"/>
    </location>
</feature>
<evidence type="ECO:0000313" key="12">
    <source>
        <dbReference type="Proteomes" id="UP001141806"/>
    </source>
</evidence>
<evidence type="ECO:0000256" key="6">
    <source>
        <dbReference type="ARBA" id="ARBA00022917"/>
    </source>
</evidence>
<keyword evidence="8" id="KW-0175">Coiled coil</keyword>
<comment type="similarity">
    <text evidence="1">Belongs to the class-II aminoacyl-tRNA synthetase family.</text>
</comment>
<evidence type="ECO:0000256" key="7">
    <source>
        <dbReference type="ARBA" id="ARBA00023146"/>
    </source>
</evidence>
<dbReference type="OrthoDB" id="1931232at2759"/>
<feature type="domain" description="Aminoacyl-tRNA synthetase class II (D/K/N)" evidence="10">
    <location>
        <begin position="350"/>
        <end position="611"/>
    </location>
</feature>
<dbReference type="EC" id="6.1.1.22" evidence="2"/>
<evidence type="ECO:0000256" key="2">
    <source>
        <dbReference type="ARBA" id="ARBA00012816"/>
    </source>
</evidence>
<keyword evidence="7" id="KW-0030">Aminoacyl-tRNA synthetase</keyword>